<reference evidence="4" key="1">
    <citation type="submission" date="2020-09" db="EMBL/GenBank/DDBJ databases">
        <title>Desulfogranum mesoprofundum gen. nov., sp. nov., a novel mesophilic, sulfate-reducing chemolithoautotroph isolated from a deep-sea hydrothermal vent chimney in the Suiyo Seamount.</title>
        <authorList>
            <person name="Hashimoto Y."/>
            <person name="Nakagawa S."/>
        </authorList>
    </citation>
    <scope>NUCLEOTIDE SEQUENCE</scope>
    <source>
        <strain evidence="4">KT2</strain>
    </source>
</reference>
<feature type="chain" id="PRO_5034438963" description="Helix-hairpin-helix DNA-binding motif class 1 domain-containing protein" evidence="2">
    <location>
        <begin position="28"/>
        <end position="143"/>
    </location>
</feature>
<dbReference type="Pfam" id="PF12836">
    <property type="entry name" value="HHH_3"/>
    <property type="match status" value="1"/>
</dbReference>
<dbReference type="InterPro" id="IPR003583">
    <property type="entry name" value="Hlx-hairpin-Hlx_DNA-bd_motif"/>
</dbReference>
<accession>A0A8D5FP15</accession>
<feature type="region of interest" description="Disordered" evidence="1">
    <location>
        <begin position="37"/>
        <end position="71"/>
    </location>
</feature>
<evidence type="ECO:0000259" key="3">
    <source>
        <dbReference type="SMART" id="SM00278"/>
    </source>
</evidence>
<gene>
    <name evidence="4" type="ORF">DGMP_33410</name>
</gene>
<proteinExistence type="predicted"/>
<dbReference type="SMART" id="SM00278">
    <property type="entry name" value="HhH1"/>
    <property type="match status" value="2"/>
</dbReference>
<dbReference type="GO" id="GO:0003677">
    <property type="term" value="F:DNA binding"/>
    <property type="evidence" value="ECO:0007669"/>
    <property type="project" value="InterPro"/>
</dbReference>
<evidence type="ECO:0000256" key="2">
    <source>
        <dbReference type="SAM" id="SignalP"/>
    </source>
</evidence>
<name>A0A8D5FP15_9BACT</name>
<dbReference type="InterPro" id="IPR051675">
    <property type="entry name" value="Endo/Exo/Phosphatase_dom_1"/>
</dbReference>
<feature type="compositionally biased region" description="Basic and acidic residues" evidence="1">
    <location>
        <begin position="37"/>
        <end position="51"/>
    </location>
</feature>
<dbReference type="KEGG" id="dbk:DGMP_33410"/>
<evidence type="ECO:0000313" key="4">
    <source>
        <dbReference type="EMBL" id="BCL62648.1"/>
    </source>
</evidence>
<dbReference type="NCBIfam" id="TIGR00426">
    <property type="entry name" value="competence protein ComEA helix-hairpin-helix repeat region"/>
    <property type="match status" value="1"/>
</dbReference>
<feature type="domain" description="Helix-hairpin-helix DNA-binding motif class 1" evidence="3">
    <location>
        <begin position="120"/>
        <end position="139"/>
    </location>
</feature>
<dbReference type="InterPro" id="IPR004509">
    <property type="entry name" value="Competence_ComEA_HhH"/>
</dbReference>
<dbReference type="Proteomes" id="UP000826725">
    <property type="component" value="Chromosome"/>
</dbReference>
<feature type="signal peptide" evidence="2">
    <location>
        <begin position="1"/>
        <end position="27"/>
    </location>
</feature>
<dbReference type="EMBL" id="AP024086">
    <property type="protein sequence ID" value="BCL62648.1"/>
    <property type="molecule type" value="Genomic_DNA"/>
</dbReference>
<sequence length="143" mass="15827">MKLTSVCVAIMLACVFSFSVVPDQVFAKSTSHEVTGKKTDKMAAKAKTESKTRKKAKKTKTAKKKTTKKKTKIITGDFPKNVDINRADKELLMQLPGIGPKTAEAILKYRKTNGKFKNAKDLIEVKGIGEKTLAKLKPFLKKI</sequence>
<organism evidence="4 5">
    <name type="scientific">Desulfomarina profundi</name>
    <dbReference type="NCBI Taxonomy" id="2772557"/>
    <lineage>
        <taxon>Bacteria</taxon>
        <taxon>Pseudomonadati</taxon>
        <taxon>Thermodesulfobacteriota</taxon>
        <taxon>Desulfobulbia</taxon>
        <taxon>Desulfobulbales</taxon>
        <taxon>Desulfobulbaceae</taxon>
        <taxon>Desulfomarina</taxon>
    </lineage>
</organism>
<evidence type="ECO:0000313" key="5">
    <source>
        <dbReference type="Proteomes" id="UP000826725"/>
    </source>
</evidence>
<keyword evidence="2" id="KW-0732">Signal</keyword>
<dbReference type="PANTHER" id="PTHR21180">
    <property type="entry name" value="ENDONUCLEASE/EXONUCLEASE/PHOSPHATASE FAMILY DOMAIN-CONTAINING PROTEIN 1"/>
    <property type="match status" value="1"/>
</dbReference>
<dbReference type="RefSeq" id="WP_228854977.1">
    <property type="nucleotide sequence ID" value="NZ_AP024086.1"/>
</dbReference>
<feature type="domain" description="Helix-hairpin-helix DNA-binding motif class 1" evidence="3">
    <location>
        <begin position="90"/>
        <end position="109"/>
    </location>
</feature>
<protein>
    <recommendedName>
        <fullName evidence="3">Helix-hairpin-helix DNA-binding motif class 1 domain-containing protein</fullName>
    </recommendedName>
</protein>
<dbReference type="AlphaFoldDB" id="A0A8D5FP15"/>
<evidence type="ECO:0000256" key="1">
    <source>
        <dbReference type="SAM" id="MobiDB-lite"/>
    </source>
</evidence>
<dbReference type="GO" id="GO:0006281">
    <property type="term" value="P:DNA repair"/>
    <property type="evidence" value="ECO:0007669"/>
    <property type="project" value="InterPro"/>
</dbReference>
<feature type="compositionally biased region" description="Basic residues" evidence="1">
    <location>
        <begin position="52"/>
        <end position="71"/>
    </location>
</feature>
<keyword evidence="5" id="KW-1185">Reference proteome</keyword>
<dbReference type="PANTHER" id="PTHR21180:SF32">
    <property type="entry name" value="ENDONUCLEASE_EXONUCLEASE_PHOSPHATASE FAMILY DOMAIN-CONTAINING PROTEIN 1"/>
    <property type="match status" value="1"/>
</dbReference>